<dbReference type="eggNOG" id="COG1024">
    <property type="taxonomic scope" value="Bacteria"/>
</dbReference>
<evidence type="ECO:0000313" key="2">
    <source>
        <dbReference type="Proteomes" id="UP000018838"/>
    </source>
</evidence>
<dbReference type="AlphaFoldDB" id="W0B8H1"/>
<evidence type="ECO:0008006" key="3">
    <source>
        <dbReference type="Google" id="ProtNLM"/>
    </source>
</evidence>
<dbReference type="EMBL" id="CP004006">
    <property type="protein sequence ID" value="AHE66813.1"/>
    <property type="molecule type" value="Genomic_DNA"/>
</dbReference>
<evidence type="ECO:0000313" key="1">
    <source>
        <dbReference type="EMBL" id="AHE66813.1"/>
    </source>
</evidence>
<dbReference type="Gene3D" id="3.30.300.220">
    <property type="match status" value="1"/>
</dbReference>
<keyword evidence="2" id="KW-1185">Reference proteome</keyword>
<dbReference type="InterPro" id="IPR029045">
    <property type="entry name" value="ClpP/crotonase-like_dom_sf"/>
</dbReference>
<gene>
    <name evidence="1" type="ORF">Loa_01259</name>
</gene>
<protein>
    <recommendedName>
        <fullName evidence="3">Enoyl-CoA hydratase/carnithine racemase</fullName>
    </recommendedName>
</protein>
<dbReference type="PATRIC" id="fig|1268635.3.peg.1265"/>
<dbReference type="HOGENOM" id="CLU_3169702_0_0_6"/>
<dbReference type="Proteomes" id="UP000018838">
    <property type="component" value="Chromosome"/>
</dbReference>
<dbReference type="KEGG" id="lok:Loa_01259"/>
<sequence length="47" mass="5252">MNLIEQHLDDDGILTLTLNRPDKLNALSTEALQALSELFISAKDNKK</sequence>
<dbReference type="STRING" id="1268635.Loa_01259"/>
<name>W0B8H1_9GAMM</name>
<accession>W0B8H1</accession>
<organism evidence="1 2">
    <name type="scientific">Legionella oakridgensis ATCC 33761 = DSM 21215</name>
    <dbReference type="NCBI Taxonomy" id="1268635"/>
    <lineage>
        <taxon>Bacteria</taxon>
        <taxon>Pseudomonadati</taxon>
        <taxon>Pseudomonadota</taxon>
        <taxon>Gammaproteobacteria</taxon>
        <taxon>Legionellales</taxon>
        <taxon>Legionellaceae</taxon>
        <taxon>Legionella</taxon>
    </lineage>
</organism>
<reference evidence="1 2" key="1">
    <citation type="journal article" date="2013" name="Int. J. Med. Microbiol.">
        <title>Legionella oakridgensis ATCC 33761 genome sequence and phenotypic characterization reveals its replication capacity in amoebae.</title>
        <authorList>
            <person name="Brzuszkiewicz E."/>
            <person name="Schulz T."/>
            <person name="Rydzewski K."/>
            <person name="Daniel R."/>
            <person name="Gillmaier N."/>
            <person name="Dittmann C."/>
            <person name="Holland G."/>
            <person name="Schunder E."/>
            <person name="Lautner M."/>
            <person name="Eisenreich W."/>
            <person name="Luck C."/>
            <person name="Heuner K."/>
        </authorList>
    </citation>
    <scope>NUCLEOTIDE SEQUENCE [LARGE SCALE GENOMIC DNA]</scope>
    <source>
        <strain>OR-10</strain>
        <strain evidence="2">ATCC 33761</strain>
    </source>
</reference>
<dbReference type="SUPFAM" id="SSF52096">
    <property type="entry name" value="ClpP/crotonase"/>
    <property type="match status" value="1"/>
</dbReference>
<proteinExistence type="predicted"/>